<reference evidence="1" key="1">
    <citation type="submission" date="2022-02" db="EMBL/GenBank/DDBJ databases">
        <title>Plant Genome Project.</title>
        <authorList>
            <person name="Zhang R.-G."/>
        </authorList>
    </citation>
    <scope>NUCLEOTIDE SEQUENCE</scope>
    <source>
        <strain evidence="1">AT1</strain>
    </source>
</reference>
<evidence type="ECO:0000313" key="2">
    <source>
        <dbReference type="Proteomes" id="UP001062846"/>
    </source>
</evidence>
<accession>A0ACC0NKY1</accession>
<keyword evidence="2" id="KW-1185">Reference proteome</keyword>
<dbReference type="EMBL" id="CM046393">
    <property type="protein sequence ID" value="KAI8553227.1"/>
    <property type="molecule type" value="Genomic_DNA"/>
</dbReference>
<gene>
    <name evidence="1" type="ORF">RHMOL_Rhmol06G0327700</name>
</gene>
<dbReference type="Proteomes" id="UP001062846">
    <property type="component" value="Chromosome 6"/>
</dbReference>
<proteinExistence type="predicted"/>
<name>A0ACC0NKY1_RHOML</name>
<evidence type="ECO:0000313" key="1">
    <source>
        <dbReference type="EMBL" id="KAI8553227.1"/>
    </source>
</evidence>
<organism evidence="1 2">
    <name type="scientific">Rhododendron molle</name>
    <name type="common">Chinese azalea</name>
    <name type="synonym">Azalea mollis</name>
    <dbReference type="NCBI Taxonomy" id="49168"/>
    <lineage>
        <taxon>Eukaryota</taxon>
        <taxon>Viridiplantae</taxon>
        <taxon>Streptophyta</taxon>
        <taxon>Embryophyta</taxon>
        <taxon>Tracheophyta</taxon>
        <taxon>Spermatophyta</taxon>
        <taxon>Magnoliopsida</taxon>
        <taxon>eudicotyledons</taxon>
        <taxon>Gunneridae</taxon>
        <taxon>Pentapetalae</taxon>
        <taxon>asterids</taxon>
        <taxon>Ericales</taxon>
        <taxon>Ericaceae</taxon>
        <taxon>Ericoideae</taxon>
        <taxon>Rhodoreae</taxon>
        <taxon>Rhododendron</taxon>
    </lineage>
</organism>
<comment type="caution">
    <text evidence="1">The sequence shown here is derived from an EMBL/GenBank/DDBJ whole genome shotgun (WGS) entry which is preliminary data.</text>
</comment>
<sequence length="1067" mass="117813">MPLVLSEDEYERCSHDASLVAEKADAFIRELYNQFETVKAQADAAAITAEQTCSLLEQKYVSLTSEFAKLESQNSKRNSTLEQHLSELAQVQSLKHQIHLKSIHRSKRQLNELLEQKDLEISEKSAAMKSYLDKIVNLSDSAGLKEARLNDIESELARSHADCTRLSQIRARNGSNIVVQCSNQCEIGSKQVDRVRLGFYSLRISRVWRKKLSRGIIWLNDELATKMNSQIELRRAHSELEADMSAKTADLERRLNESLSSLKWNKDGVTELEMKLTSLQEDLSSSKDAAAANEERYSAEISTVREVNLLRESNTQLREENKHNFEECQKLREVAQRVRMEVEQLEALLRERETEVEACRKEIEKQKVEKKHLEKRVYELLERCKNIDVKDNVRTREDAKQMQTKILEKDAQLEELNKLLSDRQLVISELEQDLVKSKMELIDKEGGVNESLQVEVSLKSDVEKQKKLVAQLKKKLENLSKEKEELSKENQAVSKQLEDYRQGAWRGVGDAAGEHALKEKEKEKDTRIQILEKTVERQREELKTERAKRLKTEKAIYDTGKSVSQEKTKLVDELEKHKQSLRRLSDEVEKLKHAKSSLPEGTSAVQSLSGTDNLSAAYFLAIENFEHAARLVSTELGTPVADVSPVVEASSSEVSTDQAVPSQGPSILSAVVCTSSLPSVKPTEDRERRSTLPKLNVDSRKLRRLIRPRIGKPEEPLGERAMPEVEGSNNDGKLASSHNLETQGSFMLVTNATVRKRLASSTSSELQGETLVTLVQHGTTSDVAAPALKKSKASDFPQEVAEGQTAAAFENVETCPVVEEPSDAIGDLPQGSNEEMIDAAEKDDVETNESEGIFNDETKEVAAEQDISGSEREEGELVPDFADVESGGNMSGLMEGQEIGENQTEPTVSSPPVVAGEEGLVSATMDSGDTSSPHVLVDKADMTGANAEEGAADDSNEGNSSVAMEADQNLEAVPLVDPTSERRSTGTGAEGGVSKQSSPPSVAAETQETNQLSPVGKISTTINLQERAKQKSALRQAGVVPSSLVRGRGRAARGRGGRGGGRGQSSG</sequence>
<protein>
    <submittedName>
        <fullName evidence="1">Uncharacterized protein</fullName>
    </submittedName>
</protein>